<name>X1EWN4_9ZZZZ</name>
<dbReference type="PANTHER" id="PTHR48466">
    <property type="entry name" value="OS10G0509000 PROTEIN-RELATED"/>
    <property type="match status" value="1"/>
</dbReference>
<dbReference type="InterPro" id="IPR045076">
    <property type="entry name" value="MutS"/>
</dbReference>
<dbReference type="InterPro" id="IPR027417">
    <property type="entry name" value="P-loop_NTPase"/>
</dbReference>
<reference evidence="5" key="1">
    <citation type="journal article" date="2014" name="Front. Microbiol.">
        <title>High frequency of phylogenetically diverse reductive dehalogenase-homologous genes in deep subseafloor sedimentary metagenomes.</title>
        <authorList>
            <person name="Kawai M."/>
            <person name="Futagami T."/>
            <person name="Toyoda A."/>
            <person name="Takaki Y."/>
            <person name="Nishi S."/>
            <person name="Hori S."/>
            <person name="Arai W."/>
            <person name="Tsubouchi T."/>
            <person name="Morono Y."/>
            <person name="Uchiyama I."/>
            <person name="Ito T."/>
            <person name="Fujiyama A."/>
            <person name="Inagaki F."/>
            <person name="Takami H."/>
        </authorList>
    </citation>
    <scope>NUCLEOTIDE SEQUENCE</scope>
    <source>
        <strain evidence="5">Expedition CK06-06</strain>
    </source>
</reference>
<dbReference type="EMBL" id="BART01029994">
    <property type="protein sequence ID" value="GAH13018.1"/>
    <property type="molecule type" value="Genomic_DNA"/>
</dbReference>
<sequence length="254" mass="28810">VYKRIKQALNTFMKKRPNLFTSSNIVERNNRYVLSIKSNFRTEIAGVIHSYSNSGETVFIEPIEISNDSVQLLELGNREEKEIENILTDLTTAIRARIDDIEHDINSVVALDLLFAKVKYANEMRATKPVFGNRFVIVNSYHPILRRIMDNAVPLNLRLNLNKKILLISGPNAGGKTVVLKTIGLMVLMAKCGLFIPAEEGSTLPFFDEVYADIGDEQSIESHLSTFAAHIRTTHVMTFSLYPSMHMQIQQYLH</sequence>
<dbReference type="Gene3D" id="3.40.50.300">
    <property type="entry name" value="P-loop containing nucleotide triphosphate hydrolases"/>
    <property type="match status" value="1"/>
</dbReference>
<dbReference type="SUPFAM" id="SSF48334">
    <property type="entry name" value="DNA repair protein MutS, domain III"/>
    <property type="match status" value="1"/>
</dbReference>
<evidence type="ECO:0000259" key="4">
    <source>
        <dbReference type="SMART" id="SM00534"/>
    </source>
</evidence>
<evidence type="ECO:0000256" key="1">
    <source>
        <dbReference type="ARBA" id="ARBA00022741"/>
    </source>
</evidence>
<evidence type="ECO:0000256" key="3">
    <source>
        <dbReference type="ARBA" id="ARBA00023125"/>
    </source>
</evidence>
<dbReference type="GO" id="GO:0030983">
    <property type="term" value="F:mismatched DNA binding"/>
    <property type="evidence" value="ECO:0007669"/>
    <property type="project" value="InterPro"/>
</dbReference>
<comment type="caution">
    <text evidence="5">The sequence shown here is derived from an EMBL/GenBank/DDBJ whole genome shotgun (WGS) entry which is preliminary data.</text>
</comment>
<feature type="domain" description="DNA mismatch repair proteins mutS family" evidence="4">
    <location>
        <begin position="163"/>
        <end position="254"/>
    </location>
</feature>
<evidence type="ECO:0000256" key="2">
    <source>
        <dbReference type="ARBA" id="ARBA00022840"/>
    </source>
</evidence>
<feature type="non-terminal residue" evidence="5">
    <location>
        <position position="1"/>
    </location>
</feature>
<gene>
    <name evidence="5" type="ORF">S01H4_52487</name>
</gene>
<keyword evidence="1" id="KW-0547">Nucleotide-binding</keyword>
<accession>X1EWN4</accession>
<dbReference type="InterPro" id="IPR036187">
    <property type="entry name" value="DNA_mismatch_repair_MutS_sf"/>
</dbReference>
<dbReference type="SMART" id="SM00534">
    <property type="entry name" value="MUTSac"/>
    <property type="match status" value="1"/>
</dbReference>
<evidence type="ECO:0000313" key="5">
    <source>
        <dbReference type="EMBL" id="GAH13018.1"/>
    </source>
</evidence>
<keyword evidence="3" id="KW-0238">DNA-binding</keyword>
<dbReference type="AlphaFoldDB" id="X1EWN4"/>
<keyword evidence="2" id="KW-0067">ATP-binding</keyword>
<dbReference type="SUPFAM" id="SSF52540">
    <property type="entry name" value="P-loop containing nucleoside triphosphate hydrolases"/>
    <property type="match status" value="1"/>
</dbReference>
<dbReference type="Pfam" id="PF00488">
    <property type="entry name" value="MutS_V"/>
    <property type="match status" value="1"/>
</dbReference>
<dbReference type="GO" id="GO:0140664">
    <property type="term" value="F:ATP-dependent DNA damage sensor activity"/>
    <property type="evidence" value="ECO:0007669"/>
    <property type="project" value="InterPro"/>
</dbReference>
<proteinExistence type="predicted"/>
<protein>
    <recommendedName>
        <fullName evidence="4">DNA mismatch repair proteins mutS family domain-containing protein</fullName>
    </recommendedName>
</protein>
<organism evidence="5">
    <name type="scientific">marine sediment metagenome</name>
    <dbReference type="NCBI Taxonomy" id="412755"/>
    <lineage>
        <taxon>unclassified sequences</taxon>
        <taxon>metagenomes</taxon>
        <taxon>ecological metagenomes</taxon>
    </lineage>
</organism>
<dbReference type="InterPro" id="IPR000432">
    <property type="entry name" value="DNA_mismatch_repair_MutS_C"/>
</dbReference>
<dbReference type="GO" id="GO:0005524">
    <property type="term" value="F:ATP binding"/>
    <property type="evidence" value="ECO:0007669"/>
    <property type="project" value="UniProtKB-KW"/>
</dbReference>
<dbReference type="GO" id="GO:0006298">
    <property type="term" value="P:mismatch repair"/>
    <property type="evidence" value="ECO:0007669"/>
    <property type="project" value="InterPro"/>
</dbReference>
<dbReference type="PANTHER" id="PTHR48466:SF2">
    <property type="entry name" value="OS10G0509000 PROTEIN"/>
    <property type="match status" value="1"/>
</dbReference>